<dbReference type="PANTHER" id="PTHR43734">
    <property type="entry name" value="PHYTOENE DESATURASE"/>
    <property type="match status" value="1"/>
</dbReference>
<dbReference type="Gene3D" id="3.50.50.60">
    <property type="entry name" value="FAD/NAD(P)-binding domain"/>
    <property type="match status" value="1"/>
</dbReference>
<dbReference type="InterPro" id="IPR016135">
    <property type="entry name" value="UBQ-conjugating_enzyme/RWD"/>
</dbReference>
<evidence type="ECO:0000256" key="1">
    <source>
        <dbReference type="ARBA" id="ARBA00022679"/>
    </source>
</evidence>
<dbReference type="PROSITE" id="PS50127">
    <property type="entry name" value="UBC_2"/>
    <property type="match status" value="1"/>
</dbReference>
<evidence type="ECO:0000259" key="4">
    <source>
        <dbReference type="PROSITE" id="PS50127"/>
    </source>
</evidence>
<dbReference type="InterPro" id="IPR023313">
    <property type="entry name" value="UBQ-conjugating_AS"/>
</dbReference>
<dbReference type="InterPro" id="IPR002937">
    <property type="entry name" value="Amino_oxidase"/>
</dbReference>
<gene>
    <name evidence="5" type="ORF">C2E21_6589</name>
</gene>
<dbReference type="STRING" id="3076.A0A2P6TJN9"/>
<dbReference type="Gene3D" id="3.10.110.10">
    <property type="entry name" value="Ubiquitin Conjugating Enzyme"/>
    <property type="match status" value="1"/>
</dbReference>
<dbReference type="SMART" id="SM00212">
    <property type="entry name" value="UBCc"/>
    <property type="match status" value="1"/>
</dbReference>
<dbReference type="AlphaFoldDB" id="A0A2P6TJN9"/>
<dbReference type="EMBL" id="LHPG02000013">
    <property type="protein sequence ID" value="PRW44302.1"/>
    <property type="molecule type" value="Genomic_DNA"/>
</dbReference>
<dbReference type="CDD" id="cd23812">
    <property type="entry name" value="UBCc_ScPEX4-like"/>
    <property type="match status" value="1"/>
</dbReference>
<feature type="active site" description="Glycyl thioester intermediate" evidence="3">
    <location>
        <position position="661"/>
    </location>
</feature>
<keyword evidence="2" id="KW-0833">Ubl conjugation pathway</keyword>
<feature type="domain" description="UBC core" evidence="4">
    <location>
        <begin position="576"/>
        <end position="724"/>
    </location>
</feature>
<evidence type="ECO:0000313" key="5">
    <source>
        <dbReference type="EMBL" id="PRW44302.1"/>
    </source>
</evidence>
<dbReference type="InterPro" id="IPR000608">
    <property type="entry name" value="UBC"/>
</dbReference>
<dbReference type="OrthoDB" id="38045at2759"/>
<dbReference type="PANTHER" id="PTHR43734:SF4">
    <property type="entry name" value="AMINE OXIDASE DOMAIN-CONTAINING PROTEIN"/>
    <property type="match status" value="1"/>
</dbReference>
<evidence type="ECO:0000256" key="2">
    <source>
        <dbReference type="ARBA" id="ARBA00022786"/>
    </source>
</evidence>
<accession>A0A2P6TJN9</accession>
<dbReference type="InterPro" id="IPR036188">
    <property type="entry name" value="FAD/NAD-bd_sf"/>
</dbReference>
<evidence type="ECO:0000256" key="3">
    <source>
        <dbReference type="PROSITE-ProRule" id="PRU10133"/>
    </source>
</evidence>
<dbReference type="Pfam" id="PF00179">
    <property type="entry name" value="UQ_con"/>
    <property type="match status" value="1"/>
</dbReference>
<dbReference type="GO" id="GO:0016491">
    <property type="term" value="F:oxidoreductase activity"/>
    <property type="evidence" value="ECO:0007669"/>
    <property type="project" value="InterPro"/>
</dbReference>
<name>A0A2P6TJN9_CHLSO</name>
<comment type="caution">
    <text evidence="5">The sequence shown here is derived from an EMBL/GenBank/DDBJ whole genome shotgun (WGS) entry which is preliminary data.</text>
</comment>
<dbReference type="SUPFAM" id="SSF51905">
    <property type="entry name" value="FAD/NAD(P)-binding domain"/>
    <property type="match status" value="1"/>
</dbReference>
<evidence type="ECO:0000313" key="6">
    <source>
        <dbReference type="Proteomes" id="UP000239899"/>
    </source>
</evidence>
<keyword evidence="1" id="KW-0808">Transferase</keyword>
<sequence>MASNGVEKVGVLIVGAGPTGLGAATRLHQLGHPNWLLCDASEEAGGLACTDVTPEGFLFDMGGHVIFSHYQYFDDLLDTAVGQGDAAWNTLERVSYVWLKDRWVAYPFQNNISALDKEDQIKCLTGVVEAKVANTVAQGKPKSFDEWILRVMGPGIADLFMRPYNFKVWAVPTTMMQCDWLGERVATVDVDRAIANVINNKEDAGWGPNAVFRFPLEGGTGGIWKAVARLLPPERQRYRTRLTSIDKEKQIAQFDDGRQVAYDALISTVPLDTTLRWLGKSEWADGLQHSSSHIIGIGIRGHCPHGLKCWLYFPEDNCPFYRTTVFSHYAKKNCPADNAKLPTLCKADGSDPEPGSEAAREGPYWSLMFEVSESQYKPVAQGSVQLGGSAGTWPEVVRDTLLGAVATKLVQPGDEIVSIYHRRLEHGYPTPSLGRDAVLKEALPWLRKSNIWSRGRFGAYKYEVANQDHSLMLGVECVDNILFGTEELTLNHPNLVNPRKNMEVKYTREPVMPTLLGGGKPCRRLPSIGSVLDGGAERAVKQARASRDRQLSVVVAAAAAAAAEANAAAAVLCSMAARQRLAKELKEAARNTDGGIQLLPDETNLLSWRALLQGPPDSPYAGGEFELVIAVPEQYPLVAPAVRFRTKIFHPNIHWKTGEICLDILKSAWSPAWTLLSVCQAVVALMSDSAPDSPLNCDAGNLLRGGDIRGYNSLARMYTLELAQPRTR</sequence>
<dbReference type="GO" id="GO:0016740">
    <property type="term" value="F:transferase activity"/>
    <property type="evidence" value="ECO:0007669"/>
    <property type="project" value="UniProtKB-KW"/>
</dbReference>
<dbReference type="Proteomes" id="UP000239899">
    <property type="component" value="Unassembled WGS sequence"/>
</dbReference>
<organism evidence="5 6">
    <name type="scientific">Chlorella sorokiniana</name>
    <name type="common">Freshwater green alga</name>
    <dbReference type="NCBI Taxonomy" id="3076"/>
    <lineage>
        <taxon>Eukaryota</taxon>
        <taxon>Viridiplantae</taxon>
        <taxon>Chlorophyta</taxon>
        <taxon>core chlorophytes</taxon>
        <taxon>Trebouxiophyceae</taxon>
        <taxon>Chlorellales</taxon>
        <taxon>Chlorellaceae</taxon>
        <taxon>Chlorella clade</taxon>
        <taxon>Chlorella</taxon>
    </lineage>
</organism>
<dbReference type="PROSITE" id="PS00183">
    <property type="entry name" value="UBC_1"/>
    <property type="match status" value="1"/>
</dbReference>
<dbReference type="Pfam" id="PF01593">
    <property type="entry name" value="Amino_oxidase"/>
    <property type="match status" value="1"/>
</dbReference>
<keyword evidence="6" id="KW-1185">Reference proteome</keyword>
<reference evidence="5 6" key="1">
    <citation type="journal article" date="2018" name="Plant J.">
        <title>Genome sequences of Chlorella sorokiniana UTEX 1602 and Micractinium conductrix SAG 241.80: implications to maltose excretion by a green alga.</title>
        <authorList>
            <person name="Arriola M.B."/>
            <person name="Velmurugan N."/>
            <person name="Zhang Y."/>
            <person name="Plunkett M.H."/>
            <person name="Hondzo H."/>
            <person name="Barney B.M."/>
        </authorList>
    </citation>
    <scope>NUCLEOTIDE SEQUENCE [LARGE SCALE GENOMIC DNA]</scope>
    <source>
        <strain evidence="6">UTEX 1602</strain>
    </source>
</reference>
<protein>
    <submittedName>
        <fullName evidence="5">Adrenodoxin reductase</fullName>
    </submittedName>
</protein>
<dbReference type="SUPFAM" id="SSF54495">
    <property type="entry name" value="UBC-like"/>
    <property type="match status" value="1"/>
</dbReference>
<proteinExistence type="predicted"/>